<sequence>MYTVTFFSFQDNGCGTPMSRYRAAVIFPTFDESIAWVRNHISETFDEYDYLPNTDDMNHAMNVLKNTNQLVLDRPRGNFGYDYYLISWVNFGEELPFVDETNTQLFGTHDGKVPDHVVTVRDDECTD</sequence>
<organism evidence="1">
    <name type="scientific">Clandestinovirus</name>
    <dbReference type="NCBI Taxonomy" id="2831644"/>
    <lineage>
        <taxon>Viruses</taxon>
    </lineage>
</organism>
<name>A0A8F8KL25_9VIRU</name>
<protein>
    <submittedName>
        <fullName evidence="1">Uncharacterized protein</fullName>
    </submittedName>
</protein>
<reference evidence="1" key="1">
    <citation type="submission" date="2021-06" db="EMBL/GenBank/DDBJ databases">
        <authorList>
            <person name="Rolland C."/>
        </authorList>
    </citation>
    <scope>NUCLEOTIDE SEQUENCE</scope>
    <source>
        <strain evidence="1">347.936635</strain>
    </source>
</reference>
<evidence type="ECO:0000313" key="1">
    <source>
        <dbReference type="EMBL" id="QYA18658.1"/>
    </source>
</evidence>
<dbReference type="EMBL" id="MZ420154">
    <property type="protein sequence ID" value="QYA18658.1"/>
    <property type="molecule type" value="Genomic_DNA"/>
</dbReference>
<proteinExistence type="predicted"/>
<accession>A0A8F8KL25</accession>
<gene>
    <name evidence="1" type="ORF">KOM_12_390</name>
</gene>